<name>A0A9D3WWT1_9SAUR</name>
<feature type="region of interest" description="Disordered" evidence="1">
    <location>
        <begin position="70"/>
        <end position="112"/>
    </location>
</feature>
<comment type="caution">
    <text evidence="2">The sequence shown here is derived from an EMBL/GenBank/DDBJ whole genome shotgun (WGS) entry which is preliminary data.</text>
</comment>
<evidence type="ECO:0000313" key="3">
    <source>
        <dbReference type="Proteomes" id="UP000827986"/>
    </source>
</evidence>
<accession>A0A9D3WWT1</accession>
<gene>
    <name evidence="2" type="ORF">KIL84_000567</name>
</gene>
<keyword evidence="3" id="KW-1185">Reference proteome</keyword>
<protein>
    <submittedName>
        <fullName evidence="2">Uncharacterized protein</fullName>
    </submittedName>
</protein>
<evidence type="ECO:0000256" key="1">
    <source>
        <dbReference type="SAM" id="MobiDB-lite"/>
    </source>
</evidence>
<feature type="region of interest" description="Disordered" evidence="1">
    <location>
        <begin position="259"/>
        <end position="278"/>
    </location>
</feature>
<dbReference type="Proteomes" id="UP000827986">
    <property type="component" value="Unassembled WGS sequence"/>
</dbReference>
<evidence type="ECO:0000313" key="2">
    <source>
        <dbReference type="EMBL" id="KAH1169582.1"/>
    </source>
</evidence>
<dbReference type="AlphaFoldDB" id="A0A9D3WWT1"/>
<sequence length="345" mass="36288">MRYGAMGPRGPGTLGQTEFKARGAGWDLADPPATSRSAPHFSLHWAHPSPSLTPGKHLPRLHPQPCPPLPATSAPAHQPCPARGAPGTGGGWGKTISPRGSGERGWGAGQGDSLGGRCPFKCQLVTGWPWRFHAPRSKQLPRVTGLRSRLEGDGRCSWLSLSPPPDPRTEQLALQWSRHPCPLGQRGTYPAGVQRCGVTAGPLGALCSGRPAAIAGVLGADPWSPSPRRFHGREQKRLPGLVGEEPLCIQGLCPTLQGTKDNNRPLGPSPQEAPQLHGALPGFLIPPLLFHLPQQGAGQGAQPWDGRRGLGSGRGWKTPEEAGVSWTERTEGVGGKGRGAPAFGT</sequence>
<feature type="region of interest" description="Disordered" evidence="1">
    <location>
        <begin position="294"/>
        <end position="345"/>
    </location>
</feature>
<proteinExistence type="predicted"/>
<dbReference type="EMBL" id="JAHDVG010000484">
    <property type="protein sequence ID" value="KAH1169582.1"/>
    <property type="molecule type" value="Genomic_DNA"/>
</dbReference>
<reference evidence="2" key="1">
    <citation type="submission" date="2021-09" db="EMBL/GenBank/DDBJ databases">
        <title>The genome of Mauremys mutica provides insights into the evolution of semi-aquatic lifestyle.</title>
        <authorList>
            <person name="Gong S."/>
            <person name="Gao Y."/>
        </authorList>
    </citation>
    <scope>NUCLEOTIDE SEQUENCE</scope>
    <source>
        <strain evidence="2">MM-2020</strain>
        <tissue evidence="2">Muscle</tissue>
    </source>
</reference>
<organism evidence="2 3">
    <name type="scientific">Mauremys mutica</name>
    <name type="common">yellowpond turtle</name>
    <dbReference type="NCBI Taxonomy" id="74926"/>
    <lineage>
        <taxon>Eukaryota</taxon>
        <taxon>Metazoa</taxon>
        <taxon>Chordata</taxon>
        <taxon>Craniata</taxon>
        <taxon>Vertebrata</taxon>
        <taxon>Euteleostomi</taxon>
        <taxon>Archelosauria</taxon>
        <taxon>Testudinata</taxon>
        <taxon>Testudines</taxon>
        <taxon>Cryptodira</taxon>
        <taxon>Durocryptodira</taxon>
        <taxon>Testudinoidea</taxon>
        <taxon>Geoemydidae</taxon>
        <taxon>Geoemydinae</taxon>
        <taxon>Mauremys</taxon>
    </lineage>
</organism>
<feature type="compositionally biased region" description="Gly residues" evidence="1">
    <location>
        <begin position="103"/>
        <end position="112"/>
    </location>
</feature>